<gene>
    <name evidence="6" type="ORF">FQN60_004436</name>
</gene>
<protein>
    <recommendedName>
        <fullName evidence="8">Phenylethanolamine N-methyltransferase</fullName>
    </recommendedName>
</protein>
<dbReference type="PANTHER" id="PTHR10867:SF18">
    <property type="entry name" value="PHENYLETHANOLAMINE N-METHYLTRANSFERASE"/>
    <property type="match status" value="1"/>
</dbReference>
<reference evidence="6 7" key="1">
    <citation type="submission" date="2019-08" db="EMBL/GenBank/DDBJ databases">
        <title>A chromosome-level genome assembly, high-density linkage maps, and genome scans reveal the genomic architecture of hybrid incompatibilities underlying speciation via character displacement in darters (Percidae: Etheostominae).</title>
        <authorList>
            <person name="Moran R.L."/>
            <person name="Catchen J.M."/>
            <person name="Fuller R.C."/>
        </authorList>
    </citation>
    <scope>NUCLEOTIDE SEQUENCE [LARGE SCALE GENOMIC DNA]</scope>
    <source>
        <strain evidence="6">EspeVRDwgs_2016</strain>
        <tissue evidence="6">Muscle</tissue>
    </source>
</reference>
<dbReference type="AlphaFoldDB" id="A0A5J5CTK8"/>
<evidence type="ECO:0000313" key="7">
    <source>
        <dbReference type="Proteomes" id="UP000327493"/>
    </source>
</evidence>
<sequence>MKAHPGATMTIYDPPGTVKRALPRAVSPANIQAWFSIIPCHTCGVRARAILLCHGHNFFSRVHPSTPRSWPEKAEDKGQEKKGHRCPSRFSCAKNNWRLKKAGLQLKEKMNFGNNKNSKPKKQKIPDSSDDESDQDNRRMEEQGAENGVADMAACYQGFDPGAYLQNNYSPAIADFERKDGLEPWKLACLHRAFTEGDVRGELLVDVGSGPSLYQVMSGCEVFNKVLLTDFLEVNRQELRSWLQDEGGCSMDWTPFLQHVCKLEGRPSSAWTEKAARLRQVIVDIVHIDVHSPQPLALDVLPSAGADCLVSAYCLESASPDLAAFTRALGHIGRLLRPGGHLLLIGTLGMTYYMAGPGVKIPTVPVNAAQVCASLKESGYTLIRLEVYRVPQDMMLCSDDSPGTFFVKAIKE</sequence>
<keyword evidence="4" id="KW-0949">S-adenosyl-L-methionine</keyword>
<dbReference type="PANTHER" id="PTHR10867">
    <property type="entry name" value="NNMT/PNMT/TEMT FAMILY MEMBER"/>
    <property type="match status" value="1"/>
</dbReference>
<keyword evidence="7" id="KW-1185">Reference proteome</keyword>
<feature type="compositionally biased region" description="Basic and acidic residues" evidence="5">
    <location>
        <begin position="70"/>
        <end position="81"/>
    </location>
</feature>
<dbReference type="GO" id="GO:0005829">
    <property type="term" value="C:cytosol"/>
    <property type="evidence" value="ECO:0007669"/>
    <property type="project" value="TreeGrafter"/>
</dbReference>
<evidence type="ECO:0000256" key="5">
    <source>
        <dbReference type="SAM" id="MobiDB-lite"/>
    </source>
</evidence>
<evidence type="ECO:0000313" key="6">
    <source>
        <dbReference type="EMBL" id="KAA8585742.1"/>
    </source>
</evidence>
<evidence type="ECO:0000256" key="2">
    <source>
        <dbReference type="ARBA" id="ARBA00022603"/>
    </source>
</evidence>
<proteinExistence type="inferred from homology"/>
<dbReference type="FunFam" id="3.40.50.150:FF:000065">
    <property type="entry name" value="Phenylethanolamine N-methyltransferase"/>
    <property type="match status" value="1"/>
</dbReference>
<dbReference type="GO" id="GO:0032259">
    <property type="term" value="P:methylation"/>
    <property type="evidence" value="ECO:0007669"/>
    <property type="project" value="UniProtKB-KW"/>
</dbReference>
<dbReference type="InterPro" id="IPR029063">
    <property type="entry name" value="SAM-dependent_MTases_sf"/>
</dbReference>
<evidence type="ECO:0000256" key="3">
    <source>
        <dbReference type="ARBA" id="ARBA00022679"/>
    </source>
</evidence>
<dbReference type="Pfam" id="PF01234">
    <property type="entry name" value="NNMT_PNMT_TEMT"/>
    <property type="match status" value="1"/>
</dbReference>
<evidence type="ECO:0000256" key="4">
    <source>
        <dbReference type="ARBA" id="ARBA00022691"/>
    </source>
</evidence>
<organism evidence="6 7">
    <name type="scientific">Etheostoma spectabile</name>
    <name type="common">orangethroat darter</name>
    <dbReference type="NCBI Taxonomy" id="54343"/>
    <lineage>
        <taxon>Eukaryota</taxon>
        <taxon>Metazoa</taxon>
        <taxon>Chordata</taxon>
        <taxon>Craniata</taxon>
        <taxon>Vertebrata</taxon>
        <taxon>Euteleostomi</taxon>
        <taxon>Actinopterygii</taxon>
        <taxon>Neopterygii</taxon>
        <taxon>Teleostei</taxon>
        <taxon>Neoteleostei</taxon>
        <taxon>Acanthomorphata</taxon>
        <taxon>Eupercaria</taxon>
        <taxon>Perciformes</taxon>
        <taxon>Percoidei</taxon>
        <taxon>Percidae</taxon>
        <taxon>Etheostomatinae</taxon>
        <taxon>Etheostoma</taxon>
    </lineage>
</organism>
<dbReference type="Gene3D" id="3.40.50.150">
    <property type="entry name" value="Vaccinia Virus protein VP39"/>
    <property type="match status" value="1"/>
</dbReference>
<feature type="region of interest" description="Disordered" evidence="5">
    <location>
        <begin position="62"/>
        <end position="89"/>
    </location>
</feature>
<name>A0A5J5CTK8_9PERO</name>
<accession>A0A5J5CTK8</accession>
<keyword evidence="3" id="KW-0808">Transferase</keyword>
<evidence type="ECO:0000256" key="1">
    <source>
        <dbReference type="ARBA" id="ARBA00007996"/>
    </source>
</evidence>
<feature type="region of interest" description="Disordered" evidence="5">
    <location>
        <begin position="109"/>
        <end position="144"/>
    </location>
</feature>
<comment type="caution">
    <text evidence="6">The sequence shown here is derived from an EMBL/GenBank/DDBJ whole genome shotgun (WGS) entry which is preliminary data.</text>
</comment>
<keyword evidence="2" id="KW-0489">Methyltransferase</keyword>
<dbReference type="PROSITE" id="PS51681">
    <property type="entry name" value="SAM_MT_NNMT_PNMT_TEMT"/>
    <property type="match status" value="1"/>
</dbReference>
<comment type="similarity">
    <text evidence="1">Belongs to the class I-like SAM-binding methyltransferase superfamily. NNMT/PNMT/TEMT family.</text>
</comment>
<dbReference type="Proteomes" id="UP000327493">
    <property type="component" value="Chromosome 15"/>
</dbReference>
<dbReference type="GO" id="GO:0004603">
    <property type="term" value="F:phenylethanolamine N-methyltransferase activity"/>
    <property type="evidence" value="ECO:0007669"/>
    <property type="project" value="TreeGrafter"/>
</dbReference>
<evidence type="ECO:0008006" key="8">
    <source>
        <dbReference type="Google" id="ProtNLM"/>
    </source>
</evidence>
<dbReference type="SUPFAM" id="SSF53335">
    <property type="entry name" value="S-adenosyl-L-methionine-dependent methyltransferases"/>
    <property type="match status" value="1"/>
</dbReference>
<dbReference type="InterPro" id="IPR000940">
    <property type="entry name" value="NNMT_TEMT_trans"/>
</dbReference>
<dbReference type="EMBL" id="VOFY01000015">
    <property type="protein sequence ID" value="KAA8585742.1"/>
    <property type="molecule type" value="Genomic_DNA"/>
</dbReference>